<gene>
    <name evidence="3" type="ORF">RCL2_002636300</name>
</gene>
<feature type="region of interest" description="Disordered" evidence="1">
    <location>
        <begin position="481"/>
        <end position="518"/>
    </location>
</feature>
<dbReference type="AlphaFoldDB" id="A0A8H3MBH4"/>
<proteinExistence type="predicted"/>
<evidence type="ECO:0000313" key="3">
    <source>
        <dbReference type="EMBL" id="GES99883.1"/>
    </source>
</evidence>
<reference evidence="3" key="1">
    <citation type="submission" date="2019-10" db="EMBL/GenBank/DDBJ databases">
        <title>Conservation and host-specific expression of non-tandemly repeated heterogenous ribosome RNA gene in arbuscular mycorrhizal fungi.</title>
        <authorList>
            <person name="Maeda T."/>
            <person name="Kobayashi Y."/>
            <person name="Nakagawa T."/>
            <person name="Ezawa T."/>
            <person name="Yamaguchi K."/>
            <person name="Bino T."/>
            <person name="Nishimoto Y."/>
            <person name="Shigenobu S."/>
            <person name="Kawaguchi M."/>
        </authorList>
    </citation>
    <scope>NUCLEOTIDE SEQUENCE</scope>
    <source>
        <strain evidence="3">HR1</strain>
    </source>
</reference>
<dbReference type="SMART" id="SM00609">
    <property type="entry name" value="VIT"/>
    <property type="match status" value="1"/>
</dbReference>
<dbReference type="Proteomes" id="UP000615446">
    <property type="component" value="Unassembled WGS sequence"/>
</dbReference>
<dbReference type="InterPro" id="IPR036465">
    <property type="entry name" value="vWFA_dom_sf"/>
</dbReference>
<name>A0A8H3MBH4_9GLOM</name>
<feature type="compositionally biased region" description="Acidic residues" evidence="1">
    <location>
        <begin position="481"/>
        <end position="511"/>
    </location>
</feature>
<dbReference type="PANTHER" id="PTHR45737:SF6">
    <property type="entry name" value="VON WILLEBRAND FACTOR A DOMAIN-CONTAINING PROTEIN 5A"/>
    <property type="match status" value="1"/>
</dbReference>
<evidence type="ECO:0000259" key="2">
    <source>
        <dbReference type="PROSITE" id="PS51468"/>
    </source>
</evidence>
<accession>A0A8H3MBH4</accession>
<dbReference type="PANTHER" id="PTHR45737">
    <property type="entry name" value="VON WILLEBRAND FACTOR A DOMAIN-CONTAINING PROTEIN 5A"/>
    <property type="match status" value="1"/>
</dbReference>
<dbReference type="InterPro" id="IPR013694">
    <property type="entry name" value="VIT"/>
</dbReference>
<sequence>MQLYGLFSISEQYKPILLQNVKVFANVIDMISEVTIHQTYKYVESNQIQAVYKFPILNSSTICNFEAKIDDERKIKGIVKETEQATKEYNEAIKEGNVAFTIDDQLHDVFQCFIGTISSGQTIKIKLTYVSELRQNTDSEGIRFTLPTAIAQKYNYYSLEKNSDEKNFDIENNYLNESENCKIEISVTCRMTEVITSVESPTHSTKSELNVGDAKLAKVELNEKISYLEKDFVLVFSSQGLDKPRAFVEYNPKTGTNCVMLTLVPQCTPYIGQSEFIFIIDVSLDTQTLNHIVKTLELALYSLPEDSFFNMISQNASLFPEKSQKYSQSTFTAALEFVQNISQQNEFNLHSTLESVFNALTSNIPTKIFYLTNSFSITKQFEQIKELFHNQKMINGNFNFFTLFIGDENSNNDIYNYFDLLTKLGNGYSTFTNFNDKFEKKLIPIIKNSLEIPLNNYEINWVDDIGDTELLDYSEEIIVLDNEEDNDDDDDDVDIDDNVNDDDDDNEDKIEESDKVRSQLDGSTYLTPELSHDNNDQQPKILQAPSEIPLIYNKSNAIVYALLTKGIKPSKTLHIKAQSQQGLVQFNVSLDSHVLKRKIIHTLAARKFIDFEENNLNNFKGKSVDSDPKVKDKIILLSKTYNLISTYTSFLAINKWSEIFSSKTPPEINNNTPISIYHCNKSNYNSFAYFSFKDFTKRIFSPSYTPSTASSELCNININSNCILSRYTGNLAYYTSNLLSNPVSFIKNGIDEVIDRYSYETLTLGIKHKHPIYYLGNGLIMYGSVVYRVVRRFEQFPVFGGLFVRPVVRFIDDSILNNLRTLGRTRLELEELSPEELDKRFRESIFESNGGMINPIIVHVETLFSFLKLFSFDGKILDENKFYEFFGKDKNQIKLNDKVDNDNEEIDIINEKECLLIAISLAYFEIILWKEFKEESIMFYNKSERTLKKMIDVKEGEDLDEKYNELLGKARELINNWFDNI</sequence>
<protein>
    <submittedName>
        <fullName evidence="3">von Willebrand factor A domain-containing protein DDB_G0267758-like</fullName>
    </submittedName>
</protein>
<evidence type="ECO:0000313" key="4">
    <source>
        <dbReference type="Proteomes" id="UP000615446"/>
    </source>
</evidence>
<dbReference type="PROSITE" id="PS51468">
    <property type="entry name" value="VIT"/>
    <property type="match status" value="1"/>
</dbReference>
<dbReference type="OrthoDB" id="1729737at2759"/>
<comment type="caution">
    <text evidence="3">The sequence shown here is derived from an EMBL/GenBank/DDBJ whole genome shotgun (WGS) entry which is preliminary data.</text>
</comment>
<dbReference type="SUPFAM" id="SSF53300">
    <property type="entry name" value="vWA-like"/>
    <property type="match status" value="1"/>
</dbReference>
<evidence type="ECO:0000256" key="1">
    <source>
        <dbReference type="SAM" id="MobiDB-lite"/>
    </source>
</evidence>
<feature type="domain" description="VIT" evidence="2">
    <location>
        <begin position="2"/>
        <end position="131"/>
    </location>
</feature>
<dbReference type="Pfam" id="PF08487">
    <property type="entry name" value="VIT"/>
    <property type="match status" value="1"/>
</dbReference>
<dbReference type="EMBL" id="BLAL01000285">
    <property type="protein sequence ID" value="GES99883.1"/>
    <property type="molecule type" value="Genomic_DNA"/>
</dbReference>
<organism evidence="3 4">
    <name type="scientific">Rhizophagus clarus</name>
    <dbReference type="NCBI Taxonomy" id="94130"/>
    <lineage>
        <taxon>Eukaryota</taxon>
        <taxon>Fungi</taxon>
        <taxon>Fungi incertae sedis</taxon>
        <taxon>Mucoromycota</taxon>
        <taxon>Glomeromycotina</taxon>
        <taxon>Glomeromycetes</taxon>
        <taxon>Glomerales</taxon>
        <taxon>Glomeraceae</taxon>
        <taxon>Rhizophagus</taxon>
    </lineage>
</organism>